<evidence type="ECO:0000313" key="1">
    <source>
        <dbReference type="EMBL" id="RUT11581.1"/>
    </source>
</evidence>
<dbReference type="AlphaFoldDB" id="A0AB37UJK7"/>
<accession>A0AB37UJK7</accession>
<evidence type="ECO:0000313" key="2">
    <source>
        <dbReference type="Proteomes" id="UP000282574"/>
    </source>
</evidence>
<proteinExistence type="predicted"/>
<evidence type="ECO:0008006" key="3">
    <source>
        <dbReference type="Google" id="ProtNLM"/>
    </source>
</evidence>
<dbReference type="EMBL" id="RSCK01000023">
    <property type="protein sequence ID" value="RUT11581.1"/>
    <property type="molecule type" value="Genomic_DNA"/>
</dbReference>
<name>A0AB37UJK7_9CYAN</name>
<gene>
    <name evidence="1" type="ORF">DSM107010_30680</name>
</gene>
<protein>
    <recommendedName>
        <fullName evidence="3">J domain-containing protein</fullName>
    </recommendedName>
</protein>
<sequence length="242" mass="27988">MISAADLVQLQELGISVDNERVQHLVRSGYHYDFEKRKWFHPDKFYADDAHKSTEQIEAEIIVNRTLPPPTIVGSMNAVVLDRERYQPAFHDNASIREHPRSDEPLVSRSAELQKKFSSRYANEWDRLAQKLEMIRRYNMGESLEGWVVRRKAGGGNSIDDYEVWSPDEVLQMRNHKRQQAVRVAARQQRAQEQQTREFGESARMAEFTKMLTAVPREVLMQVMREAGMVQQLGGSSSDVQV</sequence>
<dbReference type="Proteomes" id="UP000282574">
    <property type="component" value="Unassembled WGS sequence"/>
</dbReference>
<keyword evidence="2" id="KW-1185">Reference proteome</keyword>
<dbReference type="RefSeq" id="WP_106167299.1">
    <property type="nucleotide sequence ID" value="NZ_JAVKZF010000002.1"/>
</dbReference>
<comment type="caution">
    <text evidence="1">The sequence shown here is derived from an EMBL/GenBank/DDBJ whole genome shotgun (WGS) entry which is preliminary data.</text>
</comment>
<reference evidence="1 2" key="1">
    <citation type="journal article" date="2019" name="Genome Biol. Evol.">
        <title>Day and night: Metabolic profiles and evolutionary relationships of six axenic non-marine cyanobacteria.</title>
        <authorList>
            <person name="Will S.E."/>
            <person name="Henke P."/>
            <person name="Boedeker C."/>
            <person name="Huang S."/>
            <person name="Brinkmann H."/>
            <person name="Rohde M."/>
            <person name="Jarek M."/>
            <person name="Friedl T."/>
            <person name="Seufert S."/>
            <person name="Schumacher M."/>
            <person name="Overmann J."/>
            <person name="Neumann-Schaal M."/>
            <person name="Petersen J."/>
        </authorList>
    </citation>
    <scope>NUCLEOTIDE SEQUENCE [LARGE SCALE GENOMIC DNA]</scope>
    <source>
        <strain evidence="1 2">SAG 39.79</strain>
    </source>
</reference>
<organism evidence="1 2">
    <name type="scientific">Chroococcidiopsis cubana SAG 39.79</name>
    <dbReference type="NCBI Taxonomy" id="388085"/>
    <lineage>
        <taxon>Bacteria</taxon>
        <taxon>Bacillati</taxon>
        <taxon>Cyanobacteriota</taxon>
        <taxon>Cyanophyceae</taxon>
        <taxon>Chroococcidiopsidales</taxon>
        <taxon>Chroococcidiopsidaceae</taxon>
        <taxon>Chroococcidiopsis</taxon>
    </lineage>
</organism>